<proteinExistence type="predicted"/>
<sequence>MSLQAPDATHWNDLAASYDRVMGNVPQMHALFQEIVSHIQPDTATILDLGAGTGNLLIQAARARPQAALLALDPAPAMLERLREKVPEDVALTTLIGSAHAIDLPDHSVDTIISNYALHHLTHADKRVCAQEVLRVLKPGGKFIYGDQHCRRMGGPEDPAWVADMYDLLSSKALHYLRTAGLDRMLLQVELIPKFLRADGEMPVPVEYWVSALEDAGFPPPLVVEMDPAPLLNRVIVATKPRAS</sequence>
<dbReference type="PANTHER" id="PTHR43591">
    <property type="entry name" value="METHYLTRANSFERASE"/>
    <property type="match status" value="1"/>
</dbReference>
<dbReference type="CDD" id="cd02440">
    <property type="entry name" value="AdoMet_MTases"/>
    <property type="match status" value="1"/>
</dbReference>
<dbReference type="InterPro" id="IPR041698">
    <property type="entry name" value="Methyltransf_25"/>
</dbReference>
<protein>
    <submittedName>
        <fullName evidence="2">Methyltransferase domain-containing protein</fullName>
    </submittedName>
</protein>
<dbReference type="EMBL" id="CP104562">
    <property type="protein sequence ID" value="UXH76088.1"/>
    <property type="molecule type" value="Genomic_DNA"/>
</dbReference>
<accession>A0ABY6AT42</accession>
<evidence type="ECO:0000259" key="1">
    <source>
        <dbReference type="Pfam" id="PF13649"/>
    </source>
</evidence>
<dbReference type="InterPro" id="IPR029063">
    <property type="entry name" value="SAM-dependent_MTases_sf"/>
</dbReference>
<keyword evidence="2" id="KW-0808">Transferase</keyword>
<organism evidence="2 3">
    <name type="scientific">Roseateles amylovorans</name>
    <dbReference type="NCBI Taxonomy" id="2978473"/>
    <lineage>
        <taxon>Bacteria</taxon>
        <taxon>Pseudomonadati</taxon>
        <taxon>Pseudomonadota</taxon>
        <taxon>Betaproteobacteria</taxon>
        <taxon>Burkholderiales</taxon>
        <taxon>Sphaerotilaceae</taxon>
        <taxon>Roseateles</taxon>
    </lineage>
</organism>
<dbReference type="Pfam" id="PF13649">
    <property type="entry name" value="Methyltransf_25"/>
    <property type="match status" value="1"/>
</dbReference>
<dbReference type="GO" id="GO:0008168">
    <property type="term" value="F:methyltransferase activity"/>
    <property type="evidence" value="ECO:0007669"/>
    <property type="project" value="UniProtKB-KW"/>
</dbReference>
<evidence type="ECO:0000313" key="3">
    <source>
        <dbReference type="Proteomes" id="UP001064933"/>
    </source>
</evidence>
<reference evidence="2" key="1">
    <citation type="submission" date="2022-10" db="EMBL/GenBank/DDBJ databases">
        <title>Characterization and whole genome sequencing of a new Roseateles species, isolated from fresh water.</title>
        <authorList>
            <person name="Guliayeva D.Y."/>
            <person name="Akhremchuk A.E."/>
            <person name="Sikolenko M.A."/>
            <person name="Valentovich L.N."/>
            <person name="Sidarenka A.V."/>
        </authorList>
    </citation>
    <scope>NUCLEOTIDE SEQUENCE</scope>
    <source>
        <strain evidence="2">BIM B-1768</strain>
    </source>
</reference>
<feature type="domain" description="Methyltransferase" evidence="1">
    <location>
        <begin position="46"/>
        <end position="141"/>
    </location>
</feature>
<name>A0ABY6AT42_9BURK</name>
<dbReference type="SUPFAM" id="SSF53335">
    <property type="entry name" value="S-adenosyl-L-methionine-dependent methyltransferases"/>
    <property type="match status" value="1"/>
</dbReference>
<keyword evidence="3" id="KW-1185">Reference proteome</keyword>
<dbReference type="Gene3D" id="3.40.50.150">
    <property type="entry name" value="Vaccinia Virus protein VP39"/>
    <property type="match status" value="1"/>
</dbReference>
<dbReference type="GO" id="GO:0032259">
    <property type="term" value="P:methylation"/>
    <property type="evidence" value="ECO:0007669"/>
    <property type="project" value="UniProtKB-KW"/>
</dbReference>
<dbReference type="Proteomes" id="UP001064933">
    <property type="component" value="Chromosome"/>
</dbReference>
<evidence type="ECO:0000313" key="2">
    <source>
        <dbReference type="EMBL" id="UXH76088.1"/>
    </source>
</evidence>
<keyword evidence="2" id="KW-0489">Methyltransferase</keyword>
<dbReference type="PANTHER" id="PTHR43591:SF24">
    <property type="entry name" value="2-METHOXY-6-POLYPRENYL-1,4-BENZOQUINOL METHYLASE, MITOCHONDRIAL"/>
    <property type="match status" value="1"/>
</dbReference>
<gene>
    <name evidence="2" type="ORF">N4261_13490</name>
</gene>
<dbReference type="RefSeq" id="WP_261755820.1">
    <property type="nucleotide sequence ID" value="NZ_CP104562.2"/>
</dbReference>